<organism evidence="3 4">
    <name type="scientific">Apiospora arundinis</name>
    <dbReference type="NCBI Taxonomy" id="335852"/>
    <lineage>
        <taxon>Eukaryota</taxon>
        <taxon>Fungi</taxon>
        <taxon>Dikarya</taxon>
        <taxon>Ascomycota</taxon>
        <taxon>Pezizomycotina</taxon>
        <taxon>Sordariomycetes</taxon>
        <taxon>Xylariomycetidae</taxon>
        <taxon>Amphisphaeriales</taxon>
        <taxon>Apiosporaceae</taxon>
        <taxon>Apiospora</taxon>
    </lineage>
</organism>
<evidence type="ECO:0000313" key="3">
    <source>
        <dbReference type="EMBL" id="KAK8850779.1"/>
    </source>
</evidence>
<keyword evidence="1" id="KW-0175">Coiled coil</keyword>
<evidence type="ECO:0000256" key="1">
    <source>
        <dbReference type="SAM" id="Coils"/>
    </source>
</evidence>
<keyword evidence="4" id="KW-1185">Reference proteome</keyword>
<reference evidence="3 4" key="1">
    <citation type="journal article" date="2024" name="IMA Fungus">
        <title>Apiospora arundinis, a panoply of carbohydrate-active enzymes and secondary metabolites.</title>
        <authorList>
            <person name="Sorensen T."/>
            <person name="Petersen C."/>
            <person name="Muurmann A.T."/>
            <person name="Christiansen J.V."/>
            <person name="Brundto M.L."/>
            <person name="Overgaard C.K."/>
            <person name="Boysen A.T."/>
            <person name="Wollenberg R.D."/>
            <person name="Larsen T.O."/>
            <person name="Sorensen J.L."/>
            <person name="Nielsen K.L."/>
            <person name="Sondergaard T.E."/>
        </authorList>
    </citation>
    <scope>NUCLEOTIDE SEQUENCE [LARGE SCALE GENOMIC DNA]</scope>
    <source>
        <strain evidence="3 4">AAU 773</strain>
    </source>
</reference>
<sequence length="393" mass="43625">MSLKIARVALQWSDDSFLTTPDPSDARIVFESQTAPIENSPDATGVFLQLSIPVKLKGIFAHAPVHIHIHPSQIQSPTYSSENIPETVQTKMPGRLARFSMKLREPIHLIIPSNTPSPLRARSRASGLVLDALRSLSRATELSIYMEDQETTRAHLQPLCGLLAAGQSVPLPPYTETFRLFGGVGGHRWLEDDLPPPTEEDASLPPPRYDELGPGPPMPPISESKDQSTKRRRQRRSNSSTSSDVLALGDAPPKKPDLRASPPRPSAVQQRLDILEVLVQTQARQIDELLADNKLQKERIRECESDIGAVRLAAERAHARVEELELEMAVQRDDMERLDGDVQYCREQEEDMVEVVTDKVSDRIVDVVADAVTDRIATRGLIARNISFSLGDE</sequence>
<feature type="coiled-coil region" evidence="1">
    <location>
        <begin position="286"/>
        <end position="341"/>
    </location>
</feature>
<dbReference type="EMBL" id="JAPCWZ010000009">
    <property type="protein sequence ID" value="KAK8850779.1"/>
    <property type="molecule type" value="Genomic_DNA"/>
</dbReference>
<feature type="region of interest" description="Disordered" evidence="2">
    <location>
        <begin position="190"/>
        <end position="267"/>
    </location>
</feature>
<gene>
    <name evidence="3" type="ORF">PGQ11_013258</name>
</gene>
<name>A0ABR2HQ18_9PEZI</name>
<evidence type="ECO:0000313" key="4">
    <source>
        <dbReference type="Proteomes" id="UP001390339"/>
    </source>
</evidence>
<comment type="caution">
    <text evidence="3">The sequence shown here is derived from an EMBL/GenBank/DDBJ whole genome shotgun (WGS) entry which is preliminary data.</text>
</comment>
<dbReference type="Proteomes" id="UP001390339">
    <property type="component" value="Unassembled WGS sequence"/>
</dbReference>
<feature type="compositionally biased region" description="Acidic residues" evidence="2">
    <location>
        <begin position="192"/>
        <end position="202"/>
    </location>
</feature>
<accession>A0ABR2HQ18</accession>
<evidence type="ECO:0000256" key="2">
    <source>
        <dbReference type="SAM" id="MobiDB-lite"/>
    </source>
</evidence>
<protein>
    <submittedName>
        <fullName evidence="3">Uncharacterized protein</fullName>
    </submittedName>
</protein>
<proteinExistence type="predicted"/>